<evidence type="ECO:0000256" key="3">
    <source>
        <dbReference type="ARBA" id="ARBA00023002"/>
    </source>
</evidence>
<feature type="region of interest" description="Disordered" evidence="7">
    <location>
        <begin position="1"/>
        <end position="31"/>
    </location>
</feature>
<proteinExistence type="inferred from homology"/>
<dbReference type="EMBL" id="PKSL01000035">
    <property type="protein sequence ID" value="POW11881.1"/>
    <property type="molecule type" value="Genomic_DNA"/>
</dbReference>
<dbReference type="Proteomes" id="UP000239156">
    <property type="component" value="Unassembled WGS sequence"/>
</dbReference>
<keyword evidence="4 5" id="KW-0408">Iron</keyword>
<dbReference type="PANTHER" id="PTHR24296">
    <property type="entry name" value="CYTOCHROME P450"/>
    <property type="match status" value="1"/>
</dbReference>
<dbReference type="PRINTS" id="PR00463">
    <property type="entry name" value="EP450I"/>
</dbReference>
<dbReference type="PRINTS" id="PR00385">
    <property type="entry name" value="P450"/>
</dbReference>
<feature type="non-terminal residue" evidence="8">
    <location>
        <position position="528"/>
    </location>
</feature>
<keyword evidence="5 6" id="KW-0349">Heme</keyword>
<comment type="similarity">
    <text evidence="1 6">Belongs to the cytochrome P450 family.</text>
</comment>
<evidence type="ECO:0008006" key="10">
    <source>
        <dbReference type="Google" id="ProtNLM"/>
    </source>
</evidence>
<feature type="non-terminal residue" evidence="8">
    <location>
        <position position="1"/>
    </location>
</feature>
<dbReference type="Gene3D" id="1.10.630.10">
    <property type="entry name" value="Cytochrome P450"/>
    <property type="match status" value="1"/>
</dbReference>
<dbReference type="InterPro" id="IPR002401">
    <property type="entry name" value="Cyt_P450_E_grp-I"/>
</dbReference>
<dbReference type="InterPro" id="IPR036396">
    <property type="entry name" value="Cyt_P450_sf"/>
</dbReference>
<name>A0A2S4VQQ7_9BASI</name>
<dbReference type="GO" id="GO:0006629">
    <property type="term" value="P:lipid metabolic process"/>
    <property type="evidence" value="ECO:0007669"/>
    <property type="project" value="UniProtKB-ARBA"/>
</dbReference>
<evidence type="ECO:0000256" key="2">
    <source>
        <dbReference type="ARBA" id="ARBA00022723"/>
    </source>
</evidence>
<dbReference type="GO" id="GO:0005506">
    <property type="term" value="F:iron ion binding"/>
    <property type="evidence" value="ECO:0007669"/>
    <property type="project" value="InterPro"/>
</dbReference>
<comment type="cofactor">
    <cofactor evidence="5">
        <name>heme</name>
        <dbReference type="ChEBI" id="CHEBI:30413"/>
    </cofactor>
</comment>
<dbReference type="VEuPathDB" id="FungiDB:PSHT_02973"/>
<evidence type="ECO:0000256" key="6">
    <source>
        <dbReference type="RuleBase" id="RU000461"/>
    </source>
</evidence>
<protein>
    <recommendedName>
        <fullName evidence="10">Cytochrome P450</fullName>
    </recommendedName>
</protein>
<dbReference type="Pfam" id="PF00067">
    <property type="entry name" value="p450"/>
    <property type="match status" value="1"/>
</dbReference>
<dbReference type="GO" id="GO:0004497">
    <property type="term" value="F:monooxygenase activity"/>
    <property type="evidence" value="ECO:0007669"/>
    <property type="project" value="UniProtKB-KW"/>
</dbReference>
<keyword evidence="2 5" id="KW-0479">Metal-binding</keyword>
<evidence type="ECO:0000256" key="5">
    <source>
        <dbReference type="PIRSR" id="PIRSR602401-1"/>
    </source>
</evidence>
<dbReference type="GO" id="GO:0020037">
    <property type="term" value="F:heme binding"/>
    <property type="evidence" value="ECO:0007669"/>
    <property type="project" value="InterPro"/>
</dbReference>
<dbReference type="VEuPathDB" id="FungiDB:PSTT_04954"/>
<evidence type="ECO:0000313" key="9">
    <source>
        <dbReference type="Proteomes" id="UP000239156"/>
    </source>
</evidence>
<keyword evidence="6" id="KW-0503">Monooxygenase</keyword>
<organism evidence="8 9">
    <name type="scientific">Puccinia striiformis</name>
    <dbReference type="NCBI Taxonomy" id="27350"/>
    <lineage>
        <taxon>Eukaryota</taxon>
        <taxon>Fungi</taxon>
        <taxon>Dikarya</taxon>
        <taxon>Basidiomycota</taxon>
        <taxon>Pucciniomycotina</taxon>
        <taxon>Pucciniomycetes</taxon>
        <taxon>Pucciniales</taxon>
        <taxon>Pucciniaceae</taxon>
        <taxon>Puccinia</taxon>
    </lineage>
</organism>
<dbReference type="PROSITE" id="PS00086">
    <property type="entry name" value="CYTOCHROME_P450"/>
    <property type="match status" value="1"/>
</dbReference>
<feature type="binding site" description="axial binding residue" evidence="5">
    <location>
        <position position="451"/>
    </location>
    <ligand>
        <name>heme</name>
        <dbReference type="ChEBI" id="CHEBI:30413"/>
    </ligand>
    <ligandPart>
        <name>Fe</name>
        <dbReference type="ChEBI" id="CHEBI:18248"/>
    </ligandPart>
</feature>
<dbReference type="InterPro" id="IPR001128">
    <property type="entry name" value="Cyt_P450"/>
</dbReference>
<keyword evidence="3 6" id="KW-0560">Oxidoreductase</keyword>
<reference evidence="8" key="1">
    <citation type="submission" date="2017-12" db="EMBL/GenBank/DDBJ databases">
        <title>Gene loss provides genomic basis for host adaptation in cereal stripe rust fungi.</title>
        <authorList>
            <person name="Xia C."/>
        </authorList>
    </citation>
    <scope>NUCLEOTIDE SEQUENCE [LARGE SCALE GENOMIC DNA]</scope>
    <source>
        <strain evidence="8">93-210</strain>
    </source>
</reference>
<evidence type="ECO:0000256" key="4">
    <source>
        <dbReference type="ARBA" id="ARBA00023004"/>
    </source>
</evidence>
<dbReference type="GO" id="GO:0016705">
    <property type="term" value="F:oxidoreductase activity, acting on paired donors, with incorporation or reduction of molecular oxygen"/>
    <property type="evidence" value="ECO:0007669"/>
    <property type="project" value="InterPro"/>
</dbReference>
<evidence type="ECO:0000256" key="7">
    <source>
        <dbReference type="SAM" id="MobiDB-lite"/>
    </source>
</evidence>
<dbReference type="SUPFAM" id="SSF48264">
    <property type="entry name" value="Cytochrome P450"/>
    <property type="match status" value="1"/>
</dbReference>
<dbReference type="InterPro" id="IPR017972">
    <property type="entry name" value="Cyt_P450_CS"/>
</dbReference>
<evidence type="ECO:0000313" key="8">
    <source>
        <dbReference type="EMBL" id="POW11881.1"/>
    </source>
</evidence>
<keyword evidence="9" id="KW-1185">Reference proteome</keyword>
<dbReference type="AlphaFoldDB" id="A0A2S4VQQ7"/>
<accession>A0A2S4VQQ7</accession>
<sequence>VSADNQNQFIPGAKSGTGSLQTKRENLRTNPSLKYTSGRMKLPTVIKNRARSLDEMTMRGLKYGPGHAITVPGVRMIDVSKPEWLEYIQKTNFDNYVKGPLFRNCMYDVFGDGIFVSEGQMWKRARHATSTIFTLKTFKTIIVPSSNKSMDELSQVLTSIAGRNHPIDFCDLFFRFTLDSFVHMTFGKDLGLLGIGYEDKGSNPFSVAFDYAQDQVDFRFVMPIGWRLIERLNIRSMGKRMKVSCGVLDDYAYSLIDERMSNLTSDPKKEKQATIHTDLLGLFMNARDERGGDLGRTELRDTTLNLIIAGRDTTAEVLSWSFFHLLMNEDLVLRIREEASGILGEEKRVTYENYKQFILAYAIVHETLRLHPSVPKDLKCVASDDQIPGGPRVEAGDMVRWSDWQMGRDASIWGPDCGEFKPDRWIDDEKGSIKQFGPYKFHAFNAGPRICLGMNLAIYQAVKVIVETFMSFELEFAPGWLENVPKSESIEGITSRYPTPMYRTSLTLPMDNPMMISVKKKKLPLVDM</sequence>
<comment type="caution">
    <text evidence="8">The sequence shown here is derived from an EMBL/GenBank/DDBJ whole genome shotgun (WGS) entry which is preliminary data.</text>
</comment>
<evidence type="ECO:0000256" key="1">
    <source>
        <dbReference type="ARBA" id="ARBA00010617"/>
    </source>
</evidence>
<gene>
    <name evidence="8" type="ORF">PSTT_04954</name>
</gene>